<keyword evidence="1" id="KW-0285">Flavoprotein</keyword>
<feature type="domain" description="NADH:flavin oxidoreductase/NADH oxidase N-terminal" evidence="3">
    <location>
        <begin position="5"/>
        <end position="339"/>
    </location>
</feature>
<evidence type="ECO:0000256" key="2">
    <source>
        <dbReference type="ARBA" id="ARBA00023002"/>
    </source>
</evidence>
<dbReference type="Pfam" id="PF00724">
    <property type="entry name" value="Oxidored_FMN"/>
    <property type="match status" value="1"/>
</dbReference>
<dbReference type="GO" id="GO:0016491">
    <property type="term" value="F:oxidoreductase activity"/>
    <property type="evidence" value="ECO:0007669"/>
    <property type="project" value="UniProtKB-KW"/>
</dbReference>
<protein>
    <submittedName>
        <fullName evidence="4">NADH-dependent flavin oxidoreductase</fullName>
    </submittedName>
</protein>
<sequence length="386" mass="41846">MRTRLFEPFTFQNGLTLRNHVVMAPMTTWSGNDDGTVSDEEIGYYRRRAQGVGLVLTGCTHIMANGIGFTGEFASYADKFTPSLRRLADAAKSGGAPAVLQIFHAGNKAEASLVAAEDIVSASSVPVAAGPFNAAGVTPRPLNHDEILDVISAFGAATRRAIEAGFDGIELHGAHGFLLQNFFSPLYNQRDDEWGGSPENRMRFPIAVVVEVKRVIDKYAKRPFLLGYRISPEEPEEGGLRIDDAYGLVDRLIETGVDYVHASLSNVLEAKPLDGGEQLTIAELITARVAGRVPVIAAGQIRTPDQARRALDLGLSLVAVGQGLVINPNWVELSKSGHENQIEVEVRTSKVPEIGIPNKLWGVIQAATGWFRVKEDRPEEPRKATA</sequence>
<dbReference type="AlphaFoldDB" id="A0A6P1C7G8"/>
<dbReference type="SUPFAM" id="SSF51395">
    <property type="entry name" value="FMN-linked oxidoreductases"/>
    <property type="match status" value="1"/>
</dbReference>
<dbReference type="PANTHER" id="PTHR43656">
    <property type="entry name" value="BINDING OXIDOREDUCTASE, PUTATIVE (AFU_ORTHOLOGUE AFUA_2G08260)-RELATED"/>
    <property type="match status" value="1"/>
</dbReference>
<evidence type="ECO:0000259" key="3">
    <source>
        <dbReference type="Pfam" id="PF00724"/>
    </source>
</evidence>
<organism evidence="4 5">
    <name type="scientific">Rhizobium tropici</name>
    <dbReference type="NCBI Taxonomy" id="398"/>
    <lineage>
        <taxon>Bacteria</taxon>
        <taxon>Pseudomonadati</taxon>
        <taxon>Pseudomonadota</taxon>
        <taxon>Alphaproteobacteria</taxon>
        <taxon>Hyphomicrobiales</taxon>
        <taxon>Rhizobiaceae</taxon>
        <taxon>Rhizobium/Agrobacterium group</taxon>
        <taxon>Rhizobium</taxon>
    </lineage>
</organism>
<dbReference type="GO" id="GO:0010181">
    <property type="term" value="F:FMN binding"/>
    <property type="evidence" value="ECO:0007669"/>
    <property type="project" value="InterPro"/>
</dbReference>
<dbReference type="RefSeq" id="WP_015341792.1">
    <property type="nucleotide sequence ID" value="NZ_JAADZA010000008.1"/>
</dbReference>
<proteinExistence type="predicted"/>
<dbReference type="InterPro" id="IPR051799">
    <property type="entry name" value="NADH_flavin_oxidoreductase"/>
</dbReference>
<dbReference type="CDD" id="cd04735">
    <property type="entry name" value="OYE_like_4_FMN"/>
    <property type="match status" value="1"/>
</dbReference>
<dbReference type="PANTHER" id="PTHR43656:SF2">
    <property type="entry name" value="BINDING OXIDOREDUCTASE, PUTATIVE (AFU_ORTHOLOGUE AFUA_2G08260)-RELATED"/>
    <property type="match status" value="1"/>
</dbReference>
<dbReference type="EMBL" id="JAADZA010000008">
    <property type="protein sequence ID" value="NEV11355.1"/>
    <property type="molecule type" value="Genomic_DNA"/>
</dbReference>
<dbReference type="InterPro" id="IPR013785">
    <property type="entry name" value="Aldolase_TIM"/>
</dbReference>
<keyword evidence="2" id="KW-0560">Oxidoreductase</keyword>
<dbReference type="InterPro" id="IPR001155">
    <property type="entry name" value="OxRdtase_FMN_N"/>
</dbReference>
<evidence type="ECO:0000313" key="5">
    <source>
        <dbReference type="Proteomes" id="UP000471190"/>
    </source>
</evidence>
<comment type="caution">
    <text evidence="4">The sequence shown here is derived from an EMBL/GenBank/DDBJ whole genome shotgun (WGS) entry which is preliminary data.</text>
</comment>
<geneLocation type="plasmid" evidence="4">
    <name>pA12a</name>
</geneLocation>
<accession>A0A6P1C7G8</accession>
<evidence type="ECO:0000256" key="1">
    <source>
        <dbReference type="ARBA" id="ARBA00022630"/>
    </source>
</evidence>
<dbReference type="Proteomes" id="UP000471190">
    <property type="component" value="Unassembled WGS sequence"/>
</dbReference>
<gene>
    <name evidence="4" type="ORF">GXW80_10145</name>
</gene>
<dbReference type="Gene3D" id="3.20.20.70">
    <property type="entry name" value="Aldolase class I"/>
    <property type="match status" value="1"/>
</dbReference>
<keyword evidence="4" id="KW-0614">Plasmid</keyword>
<evidence type="ECO:0000313" key="4">
    <source>
        <dbReference type="EMBL" id="NEV11355.1"/>
    </source>
</evidence>
<reference evidence="4 5" key="1">
    <citation type="submission" date="2020-02" db="EMBL/GenBank/DDBJ databases">
        <title>Draft genome sequence of Rhizobium tropici.</title>
        <authorList>
            <person name="Khayi S."/>
            <person name="Jemo M."/>
        </authorList>
    </citation>
    <scope>NUCLEOTIDE SEQUENCE [LARGE SCALE GENOMIC DNA]</scope>
    <source>
        <strain evidence="4 5">A12</strain>
        <plasmid evidence="4">pA12a</plasmid>
    </source>
</reference>
<name>A0A6P1C7G8_RHITR</name>